<evidence type="ECO:0000313" key="1">
    <source>
        <dbReference type="EMBL" id="ATI42126.1"/>
    </source>
</evidence>
<accession>A0A291LZG0</accession>
<evidence type="ECO:0008006" key="3">
    <source>
        <dbReference type="Google" id="ProtNLM"/>
    </source>
</evidence>
<sequence length="205" mass="22661">MMIFWQARLAVLAVPKTGTQALESALGPRADMVIRHPPGLKHLRVRGFQQKIAPLFADDGRPPLQTMALIREPRDWLGSWYRYRARPALDGKANSTKGMSFADFVTAYLSEDQPAPARVGRQSKFLRAGGQPIGVDHLFAYERFDQAISFLETQLGQEIALPARNVSPPRPLDLPAGVETRLAEALEEDVALHQMVLDAGGAWHG</sequence>
<organism evidence="1 2">
    <name type="scientific">Pacificitalea manganoxidans</name>
    <dbReference type="NCBI Taxonomy" id="1411902"/>
    <lineage>
        <taxon>Bacteria</taxon>
        <taxon>Pseudomonadati</taxon>
        <taxon>Pseudomonadota</taxon>
        <taxon>Alphaproteobacteria</taxon>
        <taxon>Rhodobacterales</taxon>
        <taxon>Paracoccaceae</taxon>
        <taxon>Pacificitalea</taxon>
    </lineage>
</organism>
<dbReference type="KEGG" id="cmag:CBW24_08955"/>
<dbReference type="OrthoDB" id="7687351at2"/>
<name>A0A291LZG0_9RHOB</name>
<dbReference type="EMBL" id="CP021404">
    <property type="protein sequence ID" value="ATI42126.1"/>
    <property type="molecule type" value="Genomic_DNA"/>
</dbReference>
<dbReference type="AlphaFoldDB" id="A0A291LZG0"/>
<protein>
    <recommendedName>
        <fullName evidence="3">Gamma-glutamyl kinase</fullName>
    </recommendedName>
</protein>
<proteinExistence type="predicted"/>
<keyword evidence="2" id="KW-1185">Reference proteome</keyword>
<gene>
    <name evidence="1" type="ORF">CBW24_08955</name>
</gene>
<dbReference type="Proteomes" id="UP000219050">
    <property type="component" value="Chromosome"/>
</dbReference>
<dbReference type="InterPro" id="IPR027417">
    <property type="entry name" value="P-loop_NTPase"/>
</dbReference>
<reference evidence="1 2" key="1">
    <citation type="submission" date="2017-05" db="EMBL/GenBank/DDBJ databases">
        <title>Comparative genomic and metabolic analysis of manganese-oxidizing mechanisms in Celeribater manganoxidans DY25T: its adaption to the environment of polymetallic nodule.</title>
        <authorList>
            <person name="Wang X."/>
        </authorList>
    </citation>
    <scope>NUCLEOTIDE SEQUENCE [LARGE SCALE GENOMIC DNA]</scope>
    <source>
        <strain evidence="1 2">DY25</strain>
    </source>
</reference>
<dbReference type="RefSeq" id="WP_097373388.1">
    <property type="nucleotide sequence ID" value="NZ_CP021404.1"/>
</dbReference>
<evidence type="ECO:0000313" key="2">
    <source>
        <dbReference type="Proteomes" id="UP000219050"/>
    </source>
</evidence>
<dbReference type="SUPFAM" id="SSF52540">
    <property type="entry name" value="P-loop containing nucleoside triphosphate hydrolases"/>
    <property type="match status" value="1"/>
</dbReference>